<proteinExistence type="predicted"/>
<protein>
    <submittedName>
        <fullName evidence="2">Uncharacterized protein</fullName>
    </submittedName>
</protein>
<sequence>MEEPRESEEGGKLLGLSEPSRGLTDVLNAPRRTVHGAETARPERKSRRNPSTSDQQRSGAGSALFLRRVFHWHACDRMKPPSRSLRPCHSPTPLTSSPRWHFPLPHPSYPAFVGMVLLVQADSCGDGQTPGVAAGGQQWAERDRSRPRQAGGRRRSWVRSCYASSGDVSPLCW</sequence>
<dbReference type="AlphaFoldDB" id="A0A9D3T755"/>
<accession>A0A9D3T755</accession>
<gene>
    <name evidence="2" type="ORF">MATL_G00083840</name>
</gene>
<feature type="compositionally biased region" description="Polar residues" evidence="1">
    <location>
        <begin position="49"/>
        <end position="59"/>
    </location>
</feature>
<evidence type="ECO:0000256" key="1">
    <source>
        <dbReference type="SAM" id="MobiDB-lite"/>
    </source>
</evidence>
<dbReference type="EMBL" id="JAFDVH010000006">
    <property type="protein sequence ID" value="KAG7476528.1"/>
    <property type="molecule type" value="Genomic_DNA"/>
</dbReference>
<dbReference type="Proteomes" id="UP001046870">
    <property type="component" value="Chromosome 6"/>
</dbReference>
<feature type="region of interest" description="Disordered" evidence="1">
    <location>
        <begin position="128"/>
        <end position="152"/>
    </location>
</feature>
<reference evidence="2" key="1">
    <citation type="submission" date="2021-01" db="EMBL/GenBank/DDBJ databases">
        <authorList>
            <person name="Zahm M."/>
            <person name="Roques C."/>
            <person name="Cabau C."/>
            <person name="Klopp C."/>
            <person name="Donnadieu C."/>
            <person name="Jouanno E."/>
            <person name="Lampietro C."/>
            <person name="Louis A."/>
            <person name="Herpin A."/>
            <person name="Echchiki A."/>
            <person name="Berthelot C."/>
            <person name="Parey E."/>
            <person name="Roest-Crollius H."/>
            <person name="Braasch I."/>
            <person name="Postlethwait J."/>
            <person name="Bobe J."/>
            <person name="Montfort J."/>
            <person name="Bouchez O."/>
            <person name="Begum T."/>
            <person name="Mejri S."/>
            <person name="Adams A."/>
            <person name="Chen W.-J."/>
            <person name="Guiguen Y."/>
        </authorList>
    </citation>
    <scope>NUCLEOTIDE SEQUENCE</scope>
    <source>
        <strain evidence="2">YG-15Mar2019-1</strain>
        <tissue evidence="2">Brain</tissue>
    </source>
</reference>
<comment type="caution">
    <text evidence="2">The sequence shown here is derived from an EMBL/GenBank/DDBJ whole genome shotgun (WGS) entry which is preliminary data.</text>
</comment>
<name>A0A9D3T755_MEGAT</name>
<evidence type="ECO:0000313" key="2">
    <source>
        <dbReference type="EMBL" id="KAG7476528.1"/>
    </source>
</evidence>
<organism evidence="2 3">
    <name type="scientific">Megalops atlanticus</name>
    <name type="common">Tarpon</name>
    <name type="synonym">Clupea gigantea</name>
    <dbReference type="NCBI Taxonomy" id="7932"/>
    <lineage>
        <taxon>Eukaryota</taxon>
        <taxon>Metazoa</taxon>
        <taxon>Chordata</taxon>
        <taxon>Craniata</taxon>
        <taxon>Vertebrata</taxon>
        <taxon>Euteleostomi</taxon>
        <taxon>Actinopterygii</taxon>
        <taxon>Neopterygii</taxon>
        <taxon>Teleostei</taxon>
        <taxon>Elopiformes</taxon>
        <taxon>Megalopidae</taxon>
        <taxon>Megalops</taxon>
    </lineage>
</organism>
<evidence type="ECO:0000313" key="3">
    <source>
        <dbReference type="Proteomes" id="UP001046870"/>
    </source>
</evidence>
<keyword evidence="3" id="KW-1185">Reference proteome</keyword>
<feature type="region of interest" description="Disordered" evidence="1">
    <location>
        <begin position="1"/>
        <end position="60"/>
    </location>
</feature>